<feature type="transmembrane region" description="Helical" evidence="1">
    <location>
        <begin position="92"/>
        <end position="113"/>
    </location>
</feature>
<protein>
    <recommendedName>
        <fullName evidence="4">DUF4386 family protein</fullName>
    </recommendedName>
</protein>
<evidence type="ECO:0000313" key="2">
    <source>
        <dbReference type="EMBL" id="RZT86065.1"/>
    </source>
</evidence>
<feature type="transmembrane region" description="Helical" evidence="1">
    <location>
        <begin position="63"/>
        <end position="85"/>
    </location>
</feature>
<keyword evidence="1" id="KW-0812">Transmembrane</keyword>
<gene>
    <name evidence="2" type="ORF">EV383_2953</name>
</gene>
<accession>A0A4Q7UWC5</accession>
<dbReference type="AlphaFoldDB" id="A0A4Q7UWC5"/>
<organism evidence="2 3">
    <name type="scientific">Pseudonocardia sediminis</name>
    <dbReference type="NCBI Taxonomy" id="1397368"/>
    <lineage>
        <taxon>Bacteria</taxon>
        <taxon>Bacillati</taxon>
        <taxon>Actinomycetota</taxon>
        <taxon>Actinomycetes</taxon>
        <taxon>Pseudonocardiales</taxon>
        <taxon>Pseudonocardiaceae</taxon>
        <taxon>Pseudonocardia</taxon>
    </lineage>
</organism>
<feature type="transmembrane region" description="Helical" evidence="1">
    <location>
        <begin position="199"/>
        <end position="219"/>
    </location>
</feature>
<dbReference type="OrthoDB" id="5148077at2"/>
<feature type="transmembrane region" description="Helical" evidence="1">
    <location>
        <begin position="144"/>
        <end position="166"/>
    </location>
</feature>
<evidence type="ECO:0000313" key="3">
    <source>
        <dbReference type="Proteomes" id="UP000291591"/>
    </source>
</evidence>
<feature type="transmembrane region" description="Helical" evidence="1">
    <location>
        <begin position="173"/>
        <end position="193"/>
    </location>
</feature>
<reference evidence="2 3" key="1">
    <citation type="submission" date="2019-02" db="EMBL/GenBank/DDBJ databases">
        <title>Sequencing the genomes of 1000 actinobacteria strains.</title>
        <authorList>
            <person name="Klenk H.-P."/>
        </authorList>
    </citation>
    <scope>NUCLEOTIDE SEQUENCE [LARGE SCALE GENOMIC DNA]</scope>
    <source>
        <strain evidence="2 3">DSM 45779</strain>
    </source>
</reference>
<evidence type="ECO:0000256" key="1">
    <source>
        <dbReference type="SAM" id="Phobius"/>
    </source>
</evidence>
<keyword evidence="3" id="KW-1185">Reference proteome</keyword>
<sequence>MTTTALAPPTGADRSHRLRTAVLIAPIGPLAVAALRGVMPYSTDDDPLTIATSAADRPGAQSAVLWLAYLALLTLPLGVLVVGRVAAAARPVLGTVAAVLSWVGFTSLFWVTASDQLVLAAPRAGVAPGTVAALSGALDANPTAVVASLLFVGGHILGTVLLGIALWRVIPRWVAVALVVSQPLHLVFAVVVPNHLLDALAWCLTALGFGVAATAAGRVQR</sequence>
<dbReference type="Proteomes" id="UP000291591">
    <property type="component" value="Unassembled WGS sequence"/>
</dbReference>
<name>A0A4Q7UWC5_PSEST</name>
<keyword evidence="1" id="KW-1133">Transmembrane helix</keyword>
<dbReference type="RefSeq" id="WP_130290427.1">
    <property type="nucleotide sequence ID" value="NZ_SHKL01000001.1"/>
</dbReference>
<proteinExistence type="predicted"/>
<comment type="caution">
    <text evidence="2">The sequence shown here is derived from an EMBL/GenBank/DDBJ whole genome shotgun (WGS) entry which is preliminary data.</text>
</comment>
<dbReference type="EMBL" id="SHKL01000001">
    <property type="protein sequence ID" value="RZT86065.1"/>
    <property type="molecule type" value="Genomic_DNA"/>
</dbReference>
<feature type="transmembrane region" description="Helical" evidence="1">
    <location>
        <begin position="21"/>
        <end position="43"/>
    </location>
</feature>
<evidence type="ECO:0008006" key="4">
    <source>
        <dbReference type="Google" id="ProtNLM"/>
    </source>
</evidence>
<keyword evidence="1" id="KW-0472">Membrane</keyword>